<proteinExistence type="predicted"/>
<accession>A0A5B7GGA2</accession>
<evidence type="ECO:0000256" key="1">
    <source>
        <dbReference type="SAM" id="MobiDB-lite"/>
    </source>
</evidence>
<gene>
    <name evidence="2" type="ORF">E2C01_049526</name>
</gene>
<keyword evidence="3" id="KW-1185">Reference proteome</keyword>
<feature type="region of interest" description="Disordered" evidence="1">
    <location>
        <begin position="21"/>
        <end position="79"/>
    </location>
</feature>
<dbReference type="EMBL" id="VSRR010013295">
    <property type="protein sequence ID" value="MPC55584.1"/>
    <property type="molecule type" value="Genomic_DNA"/>
</dbReference>
<name>A0A5B7GGA2_PORTR</name>
<evidence type="ECO:0000313" key="3">
    <source>
        <dbReference type="Proteomes" id="UP000324222"/>
    </source>
</evidence>
<sequence>MLCDTGGRGCRAFPDIPVRSSSLPSPRLSGPANRAVSLRQEASHPGHLHRDVRACTPLTPPSCIPPAEGAESPASSPGIFGLPAAINSPCLEEV</sequence>
<dbReference type="AlphaFoldDB" id="A0A5B7GGA2"/>
<evidence type="ECO:0000313" key="2">
    <source>
        <dbReference type="EMBL" id="MPC55584.1"/>
    </source>
</evidence>
<comment type="caution">
    <text evidence="2">The sequence shown here is derived from an EMBL/GenBank/DDBJ whole genome shotgun (WGS) entry which is preliminary data.</text>
</comment>
<dbReference type="Proteomes" id="UP000324222">
    <property type="component" value="Unassembled WGS sequence"/>
</dbReference>
<reference evidence="2 3" key="1">
    <citation type="submission" date="2019-05" db="EMBL/GenBank/DDBJ databases">
        <title>Another draft genome of Portunus trituberculatus and its Hox gene families provides insights of decapod evolution.</title>
        <authorList>
            <person name="Jeong J.-H."/>
            <person name="Song I."/>
            <person name="Kim S."/>
            <person name="Choi T."/>
            <person name="Kim D."/>
            <person name="Ryu S."/>
            <person name="Kim W."/>
        </authorList>
    </citation>
    <scope>NUCLEOTIDE SEQUENCE [LARGE SCALE GENOMIC DNA]</scope>
    <source>
        <tissue evidence="2">Muscle</tissue>
    </source>
</reference>
<protein>
    <submittedName>
        <fullName evidence="2">Uncharacterized protein</fullName>
    </submittedName>
</protein>
<feature type="compositionally biased region" description="Basic and acidic residues" evidence="1">
    <location>
        <begin position="41"/>
        <end position="53"/>
    </location>
</feature>
<organism evidence="2 3">
    <name type="scientific">Portunus trituberculatus</name>
    <name type="common">Swimming crab</name>
    <name type="synonym">Neptunus trituberculatus</name>
    <dbReference type="NCBI Taxonomy" id="210409"/>
    <lineage>
        <taxon>Eukaryota</taxon>
        <taxon>Metazoa</taxon>
        <taxon>Ecdysozoa</taxon>
        <taxon>Arthropoda</taxon>
        <taxon>Crustacea</taxon>
        <taxon>Multicrustacea</taxon>
        <taxon>Malacostraca</taxon>
        <taxon>Eumalacostraca</taxon>
        <taxon>Eucarida</taxon>
        <taxon>Decapoda</taxon>
        <taxon>Pleocyemata</taxon>
        <taxon>Brachyura</taxon>
        <taxon>Eubrachyura</taxon>
        <taxon>Portunoidea</taxon>
        <taxon>Portunidae</taxon>
        <taxon>Portuninae</taxon>
        <taxon>Portunus</taxon>
    </lineage>
</organism>